<evidence type="ECO:0000256" key="2">
    <source>
        <dbReference type="SAM" id="SignalP"/>
    </source>
</evidence>
<accession>A0A495LZI0</accession>
<feature type="signal peptide" evidence="2">
    <location>
        <begin position="1"/>
        <end position="19"/>
    </location>
</feature>
<dbReference type="NCBIfam" id="TIGR04183">
    <property type="entry name" value="Por_Secre_tail"/>
    <property type="match status" value="1"/>
</dbReference>
<evidence type="ECO:0000256" key="1">
    <source>
        <dbReference type="ARBA" id="ARBA00022729"/>
    </source>
</evidence>
<keyword evidence="5" id="KW-1185">Reference proteome</keyword>
<keyword evidence="1 2" id="KW-0732">Signal</keyword>
<dbReference type="Pfam" id="PF18962">
    <property type="entry name" value="Por_Secre_tail"/>
    <property type="match status" value="1"/>
</dbReference>
<proteinExistence type="predicted"/>
<evidence type="ECO:0000313" key="5">
    <source>
        <dbReference type="Proteomes" id="UP000277579"/>
    </source>
</evidence>
<evidence type="ECO:0000313" key="4">
    <source>
        <dbReference type="EMBL" id="RKS19094.1"/>
    </source>
</evidence>
<dbReference type="EMBL" id="RBLC01000005">
    <property type="protein sequence ID" value="RKS19094.1"/>
    <property type="molecule type" value="Genomic_DNA"/>
</dbReference>
<feature type="domain" description="Secretion system C-terminal sorting" evidence="3">
    <location>
        <begin position="188"/>
        <end position="254"/>
    </location>
</feature>
<gene>
    <name evidence="4" type="ORF">CLV94_3045</name>
</gene>
<organism evidence="4 5">
    <name type="scientific">Flavobacterium endophyticum</name>
    <dbReference type="NCBI Taxonomy" id="1540163"/>
    <lineage>
        <taxon>Bacteria</taxon>
        <taxon>Pseudomonadati</taxon>
        <taxon>Bacteroidota</taxon>
        <taxon>Flavobacteriia</taxon>
        <taxon>Flavobacteriales</taxon>
        <taxon>Flavobacteriaceae</taxon>
        <taxon>Flavobacterium</taxon>
    </lineage>
</organism>
<comment type="caution">
    <text evidence="4">The sequence shown here is derived from an EMBL/GenBank/DDBJ whole genome shotgun (WGS) entry which is preliminary data.</text>
</comment>
<dbReference type="OrthoDB" id="667194at2"/>
<name>A0A495LZI0_9FLAO</name>
<feature type="chain" id="PRO_5019716375" evidence="2">
    <location>
        <begin position="20"/>
        <end position="257"/>
    </location>
</feature>
<protein>
    <submittedName>
        <fullName evidence="4">Putative secreted protein (Por secretion system target)</fullName>
    </submittedName>
</protein>
<dbReference type="RefSeq" id="WP_121377326.1">
    <property type="nucleotide sequence ID" value="NZ_RBLC01000005.1"/>
</dbReference>
<reference evidence="4 5" key="1">
    <citation type="submission" date="2018-10" db="EMBL/GenBank/DDBJ databases">
        <title>Genomic Encyclopedia of Archaeal and Bacterial Type Strains, Phase II (KMG-II): from individual species to whole genera.</title>
        <authorList>
            <person name="Goeker M."/>
        </authorList>
    </citation>
    <scope>NUCLEOTIDE SEQUENCE [LARGE SCALE GENOMIC DNA]</scope>
    <source>
        <strain evidence="4 5">DSM 29537</strain>
    </source>
</reference>
<sequence>MKKRLLLLSLGLFAFAAQAQTKTTGTVNLLSGMTAKLDLNSTNSTATLTLTGPSDRWFALQFGSFAEGQGMESGQDVVYYNGTTLVDAVHNGVGTAPSADTNNWTVTSNTVATGTRTIVATRAFDTASSSDYAFVYANSSIDFAFAKMGTASFSLAYHGAGNRGYQTDVPLSPALGVGEVEAAKKIAIYPNPSSSQFSIRTEDDIKSVVIYDATGKLAARFANRKEMLDISSLQSGLYFVEIETSNNEITIERLVKK</sequence>
<dbReference type="InterPro" id="IPR026444">
    <property type="entry name" value="Secre_tail"/>
</dbReference>
<dbReference type="AlphaFoldDB" id="A0A495LZI0"/>
<dbReference type="Proteomes" id="UP000277579">
    <property type="component" value="Unassembled WGS sequence"/>
</dbReference>
<evidence type="ECO:0000259" key="3">
    <source>
        <dbReference type="Pfam" id="PF18962"/>
    </source>
</evidence>